<name>A0AAV7QQ51_PLEWA</name>
<comment type="caution">
    <text evidence="1">The sequence shown here is derived from an EMBL/GenBank/DDBJ whole genome shotgun (WGS) entry which is preliminary data.</text>
</comment>
<gene>
    <name evidence="1" type="ORF">NDU88_007806</name>
</gene>
<evidence type="ECO:0000313" key="2">
    <source>
        <dbReference type="Proteomes" id="UP001066276"/>
    </source>
</evidence>
<accession>A0AAV7QQ51</accession>
<organism evidence="1 2">
    <name type="scientific">Pleurodeles waltl</name>
    <name type="common">Iberian ribbed newt</name>
    <dbReference type="NCBI Taxonomy" id="8319"/>
    <lineage>
        <taxon>Eukaryota</taxon>
        <taxon>Metazoa</taxon>
        <taxon>Chordata</taxon>
        <taxon>Craniata</taxon>
        <taxon>Vertebrata</taxon>
        <taxon>Euteleostomi</taxon>
        <taxon>Amphibia</taxon>
        <taxon>Batrachia</taxon>
        <taxon>Caudata</taxon>
        <taxon>Salamandroidea</taxon>
        <taxon>Salamandridae</taxon>
        <taxon>Pleurodelinae</taxon>
        <taxon>Pleurodeles</taxon>
    </lineage>
</organism>
<sequence length="116" mass="12999">MLLFLNGNARKQPSMFSQYQKKEEKLAAKERLATMASGSPKRRLSDTVRSALNRYLRLPPAFLLQPQLSGGFLRQSGTATATFSSAGRRVLTLRRDASRVTCPRRLPSDESSRSVR</sequence>
<proteinExistence type="predicted"/>
<keyword evidence="2" id="KW-1185">Reference proteome</keyword>
<reference evidence="1" key="1">
    <citation type="journal article" date="2022" name="bioRxiv">
        <title>Sequencing and chromosome-scale assembly of the giantPleurodeles waltlgenome.</title>
        <authorList>
            <person name="Brown T."/>
            <person name="Elewa A."/>
            <person name="Iarovenko S."/>
            <person name="Subramanian E."/>
            <person name="Araus A.J."/>
            <person name="Petzold A."/>
            <person name="Susuki M."/>
            <person name="Suzuki K.-i.T."/>
            <person name="Hayashi T."/>
            <person name="Toyoda A."/>
            <person name="Oliveira C."/>
            <person name="Osipova E."/>
            <person name="Leigh N.D."/>
            <person name="Simon A."/>
            <person name="Yun M.H."/>
        </authorList>
    </citation>
    <scope>NUCLEOTIDE SEQUENCE</scope>
    <source>
        <strain evidence="1">20211129_DDA</strain>
        <tissue evidence="1">Liver</tissue>
    </source>
</reference>
<protein>
    <submittedName>
        <fullName evidence="1">Uncharacterized protein</fullName>
    </submittedName>
</protein>
<dbReference type="Proteomes" id="UP001066276">
    <property type="component" value="Chromosome 6"/>
</dbReference>
<evidence type="ECO:0000313" key="1">
    <source>
        <dbReference type="EMBL" id="KAJ1141476.1"/>
    </source>
</evidence>
<dbReference type="EMBL" id="JANPWB010000010">
    <property type="protein sequence ID" value="KAJ1141476.1"/>
    <property type="molecule type" value="Genomic_DNA"/>
</dbReference>
<dbReference type="AlphaFoldDB" id="A0AAV7QQ51"/>